<accession>A0A2P2PW39</accession>
<reference evidence="1" key="1">
    <citation type="submission" date="2018-02" db="EMBL/GenBank/DDBJ databases">
        <title>Rhizophora mucronata_Transcriptome.</title>
        <authorList>
            <person name="Meera S.P."/>
            <person name="Sreeshan A."/>
            <person name="Augustine A."/>
        </authorList>
    </citation>
    <scope>NUCLEOTIDE SEQUENCE</scope>
    <source>
        <tissue evidence="1">Leaf</tissue>
    </source>
</reference>
<proteinExistence type="predicted"/>
<name>A0A2P2PW39_RHIMU</name>
<dbReference type="AlphaFoldDB" id="A0A2P2PW39"/>
<dbReference type="EMBL" id="GGEC01078488">
    <property type="protein sequence ID" value="MBX58972.1"/>
    <property type="molecule type" value="Transcribed_RNA"/>
</dbReference>
<organism evidence="1">
    <name type="scientific">Rhizophora mucronata</name>
    <name type="common">Asiatic mangrove</name>
    <dbReference type="NCBI Taxonomy" id="61149"/>
    <lineage>
        <taxon>Eukaryota</taxon>
        <taxon>Viridiplantae</taxon>
        <taxon>Streptophyta</taxon>
        <taxon>Embryophyta</taxon>
        <taxon>Tracheophyta</taxon>
        <taxon>Spermatophyta</taxon>
        <taxon>Magnoliopsida</taxon>
        <taxon>eudicotyledons</taxon>
        <taxon>Gunneridae</taxon>
        <taxon>Pentapetalae</taxon>
        <taxon>rosids</taxon>
        <taxon>fabids</taxon>
        <taxon>Malpighiales</taxon>
        <taxon>Rhizophoraceae</taxon>
        <taxon>Rhizophora</taxon>
    </lineage>
</organism>
<sequence length="61" mass="6662">MLGLFCAHRTNVRHPKKHPLSVEYHASPSSRGKALGLGRPTLHSTHSLGFHFIHANAIDGP</sequence>
<evidence type="ECO:0000313" key="1">
    <source>
        <dbReference type="EMBL" id="MBX58972.1"/>
    </source>
</evidence>
<protein>
    <submittedName>
        <fullName evidence="1">Uncharacterized protein</fullName>
    </submittedName>
</protein>